<reference evidence="3" key="1">
    <citation type="journal article" date="2022" name="Int. J. Mol. Sci.">
        <title>Draft Genome of Tanacetum Coccineum: Genomic Comparison of Closely Related Tanacetum-Family Plants.</title>
        <authorList>
            <person name="Yamashiro T."/>
            <person name="Shiraishi A."/>
            <person name="Nakayama K."/>
            <person name="Satake H."/>
        </authorList>
    </citation>
    <scope>NUCLEOTIDE SEQUENCE</scope>
</reference>
<comment type="caution">
    <text evidence="3">The sequence shown here is derived from an EMBL/GenBank/DDBJ whole genome shotgun (WGS) entry which is preliminary data.</text>
</comment>
<name>A0ABQ5D852_9ASTR</name>
<accession>A0ABQ5D852</accession>
<evidence type="ECO:0000313" key="3">
    <source>
        <dbReference type="EMBL" id="GJT35475.1"/>
    </source>
</evidence>
<feature type="region of interest" description="Disordered" evidence="2">
    <location>
        <begin position="254"/>
        <end position="314"/>
    </location>
</feature>
<feature type="region of interest" description="Disordered" evidence="2">
    <location>
        <begin position="498"/>
        <end position="517"/>
    </location>
</feature>
<keyword evidence="4" id="KW-1185">Reference proteome</keyword>
<feature type="compositionally biased region" description="Polar residues" evidence="2">
    <location>
        <begin position="498"/>
        <end position="513"/>
    </location>
</feature>
<feature type="compositionally biased region" description="Polar residues" evidence="2">
    <location>
        <begin position="357"/>
        <end position="368"/>
    </location>
</feature>
<organism evidence="3 4">
    <name type="scientific">Tanacetum coccineum</name>
    <dbReference type="NCBI Taxonomy" id="301880"/>
    <lineage>
        <taxon>Eukaryota</taxon>
        <taxon>Viridiplantae</taxon>
        <taxon>Streptophyta</taxon>
        <taxon>Embryophyta</taxon>
        <taxon>Tracheophyta</taxon>
        <taxon>Spermatophyta</taxon>
        <taxon>Magnoliopsida</taxon>
        <taxon>eudicotyledons</taxon>
        <taxon>Gunneridae</taxon>
        <taxon>Pentapetalae</taxon>
        <taxon>asterids</taxon>
        <taxon>campanulids</taxon>
        <taxon>Asterales</taxon>
        <taxon>Asteraceae</taxon>
        <taxon>Asteroideae</taxon>
        <taxon>Anthemideae</taxon>
        <taxon>Anthemidinae</taxon>
        <taxon>Tanacetum</taxon>
    </lineage>
</organism>
<dbReference type="EMBL" id="BQNB010015053">
    <property type="protein sequence ID" value="GJT35475.1"/>
    <property type="molecule type" value="Genomic_DNA"/>
</dbReference>
<reference evidence="3" key="2">
    <citation type="submission" date="2022-01" db="EMBL/GenBank/DDBJ databases">
        <authorList>
            <person name="Yamashiro T."/>
            <person name="Shiraishi A."/>
            <person name="Satake H."/>
            <person name="Nakayama K."/>
        </authorList>
    </citation>
    <scope>NUCLEOTIDE SEQUENCE</scope>
</reference>
<proteinExistence type="predicted"/>
<sequence length="575" mass="64106">MSNPKFAETHNLVAFLEKPEESDGFEEIIDFLNASYVQYALTVNPTIYTTCIEQFWASAKAKIVNGERQIQALVDKKKVIITETSIRSDLKLDDAEGIDCLPTATIFAELERIGYENLTQKLTFYKAYFSSQWKFLIHTILQCLSAKTTAWNEFSSTMASAIICLATNQKFNFSKYIFDNMVKHLEGGVKFLMYPRFVQVFLDKQVEGMTRHKEVYVTPSHTKKVFANMKRPGKGFSGRVTPLFPTMMIQASEDMGEDSAAPSDSHSTPIISRPSSSKPQMNKSRRKQRKDSGPTEPVTDEAHVSTPSYDPPQSVLNLEKAKTAQAKEIASLKKRVKQLEKRRKLRTLGLKRLRKVGSTSRVESSNDVSLGDQEDASKQGRKIVDLDADAEVTLVDETQEMNDDNLMFDTDVLEEQEKEVAEKEVSTADPVTTAGEVVTTANVEATTANAPTTTIDELTLAQTLIEIKAAKPKVVTSAATTTTTTRPKARGVVVQEPSEFQTTSSPLQASQLPQAKDNGKAIMVEPERSLKKKDHVALDEKMARNLEAQMQAELIEEERLASQKEEEANIPLIES</sequence>
<feature type="coiled-coil region" evidence="1">
    <location>
        <begin position="538"/>
        <end position="567"/>
    </location>
</feature>
<protein>
    <submittedName>
        <fullName evidence="3">Uncharacterized protein</fullName>
    </submittedName>
</protein>
<keyword evidence="1" id="KW-0175">Coiled coil</keyword>
<evidence type="ECO:0000256" key="1">
    <source>
        <dbReference type="SAM" id="Coils"/>
    </source>
</evidence>
<feature type="region of interest" description="Disordered" evidence="2">
    <location>
        <begin position="356"/>
        <end position="378"/>
    </location>
</feature>
<evidence type="ECO:0000256" key="2">
    <source>
        <dbReference type="SAM" id="MobiDB-lite"/>
    </source>
</evidence>
<evidence type="ECO:0000313" key="4">
    <source>
        <dbReference type="Proteomes" id="UP001151760"/>
    </source>
</evidence>
<feature type="coiled-coil region" evidence="1">
    <location>
        <begin position="315"/>
        <end position="342"/>
    </location>
</feature>
<dbReference type="Proteomes" id="UP001151760">
    <property type="component" value="Unassembled WGS sequence"/>
</dbReference>
<gene>
    <name evidence="3" type="ORF">Tco_0925894</name>
</gene>
<feature type="compositionally biased region" description="Polar residues" evidence="2">
    <location>
        <begin position="262"/>
        <end position="282"/>
    </location>
</feature>